<proteinExistence type="predicted"/>
<keyword evidence="4" id="KW-1185">Reference proteome</keyword>
<evidence type="ECO:0000256" key="1">
    <source>
        <dbReference type="SAM" id="MobiDB-lite"/>
    </source>
</evidence>
<feature type="chain" id="PRO_5002246801" description="Secreted protein" evidence="2">
    <location>
        <begin position="20"/>
        <end position="114"/>
    </location>
</feature>
<evidence type="ECO:0000256" key="2">
    <source>
        <dbReference type="SAM" id="SignalP"/>
    </source>
</evidence>
<organism evidence="3 4">
    <name type="scientific">Hypholoma sublateritium (strain FD-334 SS-4)</name>
    <dbReference type="NCBI Taxonomy" id="945553"/>
    <lineage>
        <taxon>Eukaryota</taxon>
        <taxon>Fungi</taxon>
        <taxon>Dikarya</taxon>
        <taxon>Basidiomycota</taxon>
        <taxon>Agaricomycotina</taxon>
        <taxon>Agaricomycetes</taxon>
        <taxon>Agaricomycetidae</taxon>
        <taxon>Agaricales</taxon>
        <taxon>Agaricineae</taxon>
        <taxon>Strophariaceae</taxon>
        <taxon>Hypholoma</taxon>
    </lineage>
</organism>
<name>A0A0D2M924_HYPSF</name>
<protein>
    <recommendedName>
        <fullName evidence="5">Secreted protein</fullName>
    </recommendedName>
</protein>
<dbReference type="Proteomes" id="UP000054270">
    <property type="component" value="Unassembled WGS sequence"/>
</dbReference>
<reference evidence="4" key="1">
    <citation type="submission" date="2014-04" db="EMBL/GenBank/DDBJ databases">
        <title>Evolutionary Origins and Diversification of the Mycorrhizal Mutualists.</title>
        <authorList>
            <consortium name="DOE Joint Genome Institute"/>
            <consortium name="Mycorrhizal Genomics Consortium"/>
            <person name="Kohler A."/>
            <person name="Kuo A."/>
            <person name="Nagy L.G."/>
            <person name="Floudas D."/>
            <person name="Copeland A."/>
            <person name="Barry K.W."/>
            <person name="Cichocki N."/>
            <person name="Veneault-Fourrey C."/>
            <person name="LaButti K."/>
            <person name="Lindquist E.A."/>
            <person name="Lipzen A."/>
            <person name="Lundell T."/>
            <person name="Morin E."/>
            <person name="Murat C."/>
            <person name="Riley R."/>
            <person name="Ohm R."/>
            <person name="Sun H."/>
            <person name="Tunlid A."/>
            <person name="Henrissat B."/>
            <person name="Grigoriev I.V."/>
            <person name="Hibbett D.S."/>
            <person name="Martin F."/>
        </authorList>
    </citation>
    <scope>NUCLEOTIDE SEQUENCE [LARGE SCALE GENOMIC DNA]</scope>
    <source>
        <strain evidence="4">FD-334 SS-4</strain>
    </source>
</reference>
<gene>
    <name evidence="3" type="ORF">HYPSUDRAFT_851671</name>
</gene>
<feature type="region of interest" description="Disordered" evidence="1">
    <location>
        <begin position="78"/>
        <end position="114"/>
    </location>
</feature>
<dbReference type="EMBL" id="KN817573">
    <property type="protein sequence ID" value="KJA19833.1"/>
    <property type="molecule type" value="Genomic_DNA"/>
</dbReference>
<evidence type="ECO:0000313" key="3">
    <source>
        <dbReference type="EMBL" id="KJA19833.1"/>
    </source>
</evidence>
<dbReference type="AlphaFoldDB" id="A0A0D2M924"/>
<keyword evidence="2" id="KW-0732">Signal</keyword>
<evidence type="ECO:0000313" key="4">
    <source>
        <dbReference type="Proteomes" id="UP000054270"/>
    </source>
</evidence>
<accession>A0A0D2M924</accession>
<evidence type="ECO:0008006" key="5">
    <source>
        <dbReference type="Google" id="ProtNLM"/>
    </source>
</evidence>
<sequence>MMCRRLLVGFTATLRCLYCETDSAHFPGAFVFPPGRSNWRHIKRLVERFIDGNIVDQDTILNSDVSLLGDHPAPAAPKISGVYPHGERSRPPAWHGMGRVRRSKTQKMTPARVR</sequence>
<feature type="signal peptide" evidence="2">
    <location>
        <begin position="1"/>
        <end position="19"/>
    </location>
</feature>